<dbReference type="GO" id="GO:0004571">
    <property type="term" value="F:mannosyl-oligosaccharide 1,2-alpha-mannosidase activity"/>
    <property type="evidence" value="ECO:0007669"/>
    <property type="project" value="UniProtKB-EC"/>
</dbReference>
<keyword evidence="23" id="KW-1185">Reference proteome</keyword>
<evidence type="ECO:0000256" key="20">
    <source>
        <dbReference type="RuleBase" id="RU361193"/>
    </source>
</evidence>
<evidence type="ECO:0000313" key="22">
    <source>
        <dbReference type="EMBL" id="KAF2077592.1"/>
    </source>
</evidence>
<keyword evidence="15 20" id="KW-0326">Glycosidase</keyword>
<keyword evidence="9" id="KW-0735">Signal-anchor</keyword>
<dbReference type="SUPFAM" id="SSF48225">
    <property type="entry name" value="Seven-hairpin glycosidases"/>
    <property type="match status" value="1"/>
</dbReference>
<keyword evidence="11" id="KW-0333">Golgi apparatus</keyword>
<dbReference type="InterPro" id="IPR001382">
    <property type="entry name" value="Glyco_hydro_47"/>
</dbReference>
<evidence type="ECO:0000256" key="13">
    <source>
        <dbReference type="ARBA" id="ARBA00023157"/>
    </source>
</evidence>
<keyword evidence="12 21" id="KW-0472">Membrane</keyword>
<dbReference type="EMBL" id="AJWJ01000025">
    <property type="protein sequence ID" value="KAF2077592.1"/>
    <property type="molecule type" value="Genomic_DNA"/>
</dbReference>
<keyword evidence="6 18" id="KW-0479">Metal-binding</keyword>
<keyword evidence="7 20" id="KW-0378">Hydrolase</keyword>
<evidence type="ECO:0000256" key="5">
    <source>
        <dbReference type="ARBA" id="ARBA00022692"/>
    </source>
</evidence>
<dbReference type="OrthoDB" id="30822at2759"/>
<organism evidence="22 23">
    <name type="scientific">Polysphondylium violaceum</name>
    <dbReference type="NCBI Taxonomy" id="133409"/>
    <lineage>
        <taxon>Eukaryota</taxon>
        <taxon>Amoebozoa</taxon>
        <taxon>Evosea</taxon>
        <taxon>Eumycetozoa</taxon>
        <taxon>Dictyostelia</taxon>
        <taxon>Dictyosteliales</taxon>
        <taxon>Dictyosteliaceae</taxon>
        <taxon>Polysphondylium</taxon>
    </lineage>
</organism>
<dbReference type="GO" id="GO:0005509">
    <property type="term" value="F:calcium ion binding"/>
    <property type="evidence" value="ECO:0007669"/>
    <property type="project" value="InterPro"/>
</dbReference>
<evidence type="ECO:0000256" key="16">
    <source>
        <dbReference type="ARBA" id="ARBA00047669"/>
    </source>
</evidence>
<gene>
    <name evidence="22" type="ORF">CYY_001132</name>
</gene>
<comment type="subcellular location">
    <subcellularLocation>
        <location evidence="2">Golgi apparatus membrane</location>
        <topology evidence="2">Single-pass type II membrane protein</topology>
    </subcellularLocation>
</comment>
<dbReference type="InterPro" id="IPR050749">
    <property type="entry name" value="Glycosyl_Hydrolase_47"/>
</dbReference>
<comment type="catalytic activity">
    <reaction evidence="17">
        <text>N(4)-(alpha-D-Man-(1-&gt;2)-alpha-D-Man-(1-&gt;2)-alpha-D-Man-(1-&gt;3)-[alpha-D-Man-(1-&gt;2)-alpha-D-Man-(1-&gt;3)-[alpha-D-Man-(1-&gt;2)-alpha-D-Man-(1-&gt;6)]-alpha-D-Man-(1-&gt;6)]-beta-D-Man-(1-&gt;4)-beta-D-GlcNAc-(1-&gt;4)-beta-D-GlcNAc)-L-asparaginyl-[protein] (N-glucan mannose isomer 9A1,2,3B1,2,3) + 4 H2O = N(4)-(alpha-D-Man-(1-&gt;3)-[alpha-D-Man-(1-&gt;3)-[alpha-D-Man-(1-&gt;6)]-alpha-D-Man-(1-&gt;6)]-beta-D-Man-(1-&gt;4)-beta-D-GlcNAc-(1-&gt;4)-beta-D-GlcNAc)-L-asparaginyl-[protein] (N-glucan mannose isomer 5A1,2) + 4 beta-D-mannose</text>
        <dbReference type="Rhea" id="RHEA:56008"/>
        <dbReference type="Rhea" id="RHEA-COMP:14356"/>
        <dbReference type="Rhea" id="RHEA-COMP:14367"/>
        <dbReference type="ChEBI" id="CHEBI:15377"/>
        <dbReference type="ChEBI" id="CHEBI:28563"/>
        <dbReference type="ChEBI" id="CHEBI:59087"/>
        <dbReference type="ChEBI" id="CHEBI:139493"/>
        <dbReference type="EC" id="3.2.1.113"/>
    </reaction>
</comment>
<dbReference type="Pfam" id="PF01532">
    <property type="entry name" value="Glyco_hydro_47"/>
    <property type="match status" value="1"/>
</dbReference>
<evidence type="ECO:0000256" key="14">
    <source>
        <dbReference type="ARBA" id="ARBA00023180"/>
    </source>
</evidence>
<dbReference type="PANTHER" id="PTHR11742">
    <property type="entry name" value="MANNOSYL-OLIGOSACCHARIDE ALPHA-1,2-MANNOSIDASE-RELATED"/>
    <property type="match status" value="1"/>
</dbReference>
<evidence type="ECO:0000256" key="11">
    <source>
        <dbReference type="ARBA" id="ARBA00023034"/>
    </source>
</evidence>
<proteinExistence type="inferred from homology"/>
<evidence type="ECO:0000256" key="12">
    <source>
        <dbReference type="ARBA" id="ARBA00023136"/>
    </source>
</evidence>
<keyword evidence="8 18" id="KW-0106">Calcium</keyword>
<dbReference type="GO" id="GO:0005783">
    <property type="term" value="C:endoplasmic reticulum"/>
    <property type="evidence" value="ECO:0007669"/>
    <property type="project" value="TreeGrafter"/>
</dbReference>
<sequence length="560" mass="64711">MIKNVLFLYKVCTVFFFIIVSLCILKFDGGKHYNDPDPTPINWRNIVYNNKTIENENNIKEEKIKLKLSIDIDSIFENIKNEKQKQDVDGPLNRINYVYRKNERINIERAEKVKDAMKHAWDNYVKYAWGQDELRPMASSYHNWFGLGLTIIDSLDTLLIMEMKDEFIQAREWVESINIDQDNVKLKDYDISVFEANIRLLGGFLSTYHLTNDSLFLDKAIETGNVFLNAFEDDPFPKQVLNFFTKKGKYNYWSQGCTSLAEVGTLFLEFYDLSETTGNPIWKEKADIILDTLTGFQTKMTGLIPTGLIPDGTGFCDQRISVGSSGDSYYEYLLKMWIYYDGKQDKFKQYYMQASDSILRFLYKRSNGNTYFVENIKGKTIDTQEHLACFASGMIALGAGTNIANDKNSNQLYMKLAHSLVKTCVDTYYSTPSGLAPDSVDFDPVTGEIKPNNPSFFLRPETIESLFILYRLTGNTIYQEWGWTIFESINQHCRVDRGFVGLRNTSTPELKDDLQQSFFMAETLKYLYLLYSDSNVIPLSQYVFNTEAHPIPIRKAHTSR</sequence>
<evidence type="ECO:0000256" key="9">
    <source>
        <dbReference type="ARBA" id="ARBA00022968"/>
    </source>
</evidence>
<dbReference type="InterPro" id="IPR012341">
    <property type="entry name" value="6hp_glycosidase-like_sf"/>
</dbReference>
<comment type="catalytic activity">
    <reaction evidence="16">
        <text>N(4)-(alpha-D-Man-(1-&gt;2)-alpha-D-Man-(1-&gt;2)-alpha-D-Man-(1-&gt;3)-[alpha-D-Man-(1-&gt;3)-[alpha-D-Man-(1-&gt;2)-alpha-D-Man-(1-&gt;6)]-alpha-D-Man-(1-&gt;6)]-beta-D-Man-(1-&gt;4)-beta-D-GlcNAc-(1-&gt;4)-beta-D-GlcNAc)-L-asparaginyl-[protein] (N-glucan mannose isomer 8A1,2,3B1,3) + 3 H2O = N(4)-(alpha-D-Man-(1-&gt;3)-[alpha-D-Man-(1-&gt;3)-[alpha-D-Man-(1-&gt;6)]-alpha-D-Man-(1-&gt;6)]-beta-D-Man-(1-&gt;4)-beta-D-GlcNAc-(1-&gt;4)-beta-D-GlcNAc)-L-asparaginyl-[protein] (N-glucan mannose isomer 5A1,2) + 3 beta-D-mannose</text>
        <dbReference type="Rhea" id="RHEA:56028"/>
        <dbReference type="Rhea" id="RHEA-COMP:14358"/>
        <dbReference type="Rhea" id="RHEA-COMP:14367"/>
        <dbReference type="ChEBI" id="CHEBI:15377"/>
        <dbReference type="ChEBI" id="CHEBI:28563"/>
        <dbReference type="ChEBI" id="CHEBI:59087"/>
        <dbReference type="ChEBI" id="CHEBI:60628"/>
        <dbReference type="EC" id="3.2.1.113"/>
    </reaction>
</comment>
<evidence type="ECO:0000256" key="6">
    <source>
        <dbReference type="ARBA" id="ARBA00022723"/>
    </source>
</evidence>
<comment type="caution">
    <text evidence="22">The sequence shown here is derived from an EMBL/GenBank/DDBJ whole genome shotgun (WGS) entry which is preliminary data.</text>
</comment>
<evidence type="ECO:0000256" key="4">
    <source>
        <dbReference type="ARBA" id="ARBA00007658"/>
    </source>
</evidence>
<evidence type="ECO:0000256" key="21">
    <source>
        <dbReference type="SAM" id="Phobius"/>
    </source>
</evidence>
<dbReference type="EC" id="3.2.1.-" evidence="20"/>
<evidence type="ECO:0000256" key="2">
    <source>
        <dbReference type="ARBA" id="ARBA00004323"/>
    </source>
</evidence>
<dbReference type="InterPro" id="IPR036026">
    <property type="entry name" value="Seven-hairpin_glycosidases"/>
</dbReference>
<feature type="transmembrane region" description="Helical" evidence="21">
    <location>
        <begin position="6"/>
        <end position="25"/>
    </location>
</feature>
<comment type="similarity">
    <text evidence="4 20">Belongs to the glycosyl hydrolase 47 family.</text>
</comment>
<feature type="binding site" evidence="18">
    <location>
        <position position="546"/>
    </location>
    <ligand>
        <name>Ca(2+)</name>
        <dbReference type="ChEBI" id="CHEBI:29108"/>
    </ligand>
</feature>
<dbReference type="GO" id="GO:0009100">
    <property type="term" value="P:glycoprotein metabolic process"/>
    <property type="evidence" value="ECO:0007669"/>
    <property type="project" value="UniProtKB-ARBA"/>
</dbReference>
<reference evidence="22" key="1">
    <citation type="submission" date="2020-01" db="EMBL/GenBank/DDBJ databases">
        <title>Development of genomics and gene disruption for Polysphondylium violaceum indicates a role for the polyketide synthase stlB in stalk morphogenesis.</title>
        <authorList>
            <person name="Narita B."/>
            <person name="Kawabe Y."/>
            <person name="Kin K."/>
            <person name="Saito T."/>
            <person name="Gibbs R."/>
            <person name="Kuspa A."/>
            <person name="Muzny D."/>
            <person name="Queller D."/>
            <person name="Richards S."/>
            <person name="Strassman J."/>
            <person name="Sucgang R."/>
            <person name="Worley K."/>
            <person name="Schaap P."/>
        </authorList>
    </citation>
    <scope>NUCLEOTIDE SEQUENCE</scope>
    <source>
        <strain evidence="22">QSvi11</strain>
    </source>
</reference>
<dbReference type="FunFam" id="1.50.10.10:FF:000017">
    <property type="entry name" value="alpha-1,2-Mannosidase"/>
    <property type="match status" value="1"/>
</dbReference>
<dbReference type="Proteomes" id="UP000695562">
    <property type="component" value="Unassembled WGS sequence"/>
</dbReference>
<evidence type="ECO:0000256" key="3">
    <source>
        <dbReference type="ARBA" id="ARBA00004922"/>
    </source>
</evidence>
<evidence type="ECO:0000256" key="8">
    <source>
        <dbReference type="ARBA" id="ARBA00022837"/>
    </source>
</evidence>
<evidence type="ECO:0000313" key="23">
    <source>
        <dbReference type="Proteomes" id="UP000695562"/>
    </source>
</evidence>
<dbReference type="PANTHER" id="PTHR11742:SF6">
    <property type="entry name" value="MANNOSYL-OLIGOSACCHARIDE ALPHA-1,2-MANNOSIDASE IA-RELATED"/>
    <property type="match status" value="1"/>
</dbReference>
<evidence type="ECO:0000256" key="10">
    <source>
        <dbReference type="ARBA" id="ARBA00022989"/>
    </source>
</evidence>
<dbReference type="PRINTS" id="PR00747">
    <property type="entry name" value="GLYHDRLASE47"/>
</dbReference>
<evidence type="ECO:0000256" key="1">
    <source>
        <dbReference type="ARBA" id="ARBA00001913"/>
    </source>
</evidence>
<evidence type="ECO:0000256" key="18">
    <source>
        <dbReference type="PIRSR" id="PIRSR601382-2"/>
    </source>
</evidence>
<keyword evidence="10 21" id="KW-1133">Transmembrane helix</keyword>
<dbReference type="Gene3D" id="1.50.10.10">
    <property type="match status" value="1"/>
</dbReference>
<keyword evidence="13 19" id="KW-1015">Disulfide bond</keyword>
<evidence type="ECO:0000256" key="7">
    <source>
        <dbReference type="ARBA" id="ARBA00022801"/>
    </source>
</evidence>
<keyword evidence="14" id="KW-0325">Glycoprotein</keyword>
<evidence type="ECO:0000256" key="17">
    <source>
        <dbReference type="ARBA" id="ARBA00048605"/>
    </source>
</evidence>
<dbReference type="GO" id="GO:0000139">
    <property type="term" value="C:Golgi membrane"/>
    <property type="evidence" value="ECO:0007669"/>
    <property type="project" value="UniProtKB-SubCell"/>
</dbReference>
<evidence type="ECO:0000256" key="19">
    <source>
        <dbReference type="PIRSR" id="PIRSR601382-3"/>
    </source>
</evidence>
<dbReference type="AlphaFoldDB" id="A0A8J4Q3P2"/>
<keyword evidence="5 21" id="KW-0812">Transmembrane</keyword>
<feature type="disulfide bond" evidence="19">
    <location>
        <begin position="389"/>
        <end position="424"/>
    </location>
</feature>
<name>A0A8J4Q3P2_9MYCE</name>
<dbReference type="GO" id="GO:0005975">
    <property type="term" value="P:carbohydrate metabolic process"/>
    <property type="evidence" value="ECO:0007669"/>
    <property type="project" value="InterPro"/>
</dbReference>
<evidence type="ECO:0000256" key="15">
    <source>
        <dbReference type="ARBA" id="ARBA00023295"/>
    </source>
</evidence>
<comment type="pathway">
    <text evidence="3">Protein modification; protein glycosylation.</text>
</comment>
<accession>A0A8J4Q3P2</accession>
<protein>
    <recommendedName>
        <fullName evidence="20">alpha-1,2-Mannosidase</fullName>
        <ecNumber evidence="20">3.2.1.-</ecNumber>
    </recommendedName>
</protein>
<comment type="cofactor">
    <cofactor evidence="1 18">
        <name>Ca(2+)</name>
        <dbReference type="ChEBI" id="CHEBI:29108"/>
    </cofactor>
</comment>